<evidence type="ECO:0000259" key="3">
    <source>
        <dbReference type="PROSITE" id="PS50213"/>
    </source>
</evidence>
<dbReference type="PROSITE" id="PS50213">
    <property type="entry name" value="FAS1"/>
    <property type="match status" value="2"/>
</dbReference>
<feature type="chain" id="PRO_5041259452" evidence="2">
    <location>
        <begin position="31"/>
        <end position="425"/>
    </location>
</feature>
<keyword evidence="5" id="KW-1185">Reference proteome</keyword>
<evidence type="ECO:0000256" key="2">
    <source>
        <dbReference type="SAM" id="SignalP"/>
    </source>
</evidence>
<keyword evidence="2" id="KW-0732">Signal</keyword>
<dbReference type="Proteomes" id="UP001174691">
    <property type="component" value="Unassembled WGS sequence"/>
</dbReference>
<evidence type="ECO:0000313" key="4">
    <source>
        <dbReference type="EMBL" id="KAJ9148209.1"/>
    </source>
</evidence>
<dbReference type="Gene3D" id="2.30.180.10">
    <property type="entry name" value="FAS1 domain"/>
    <property type="match status" value="2"/>
</dbReference>
<dbReference type="Pfam" id="PF02469">
    <property type="entry name" value="Fasciclin"/>
    <property type="match status" value="2"/>
</dbReference>
<comment type="caution">
    <text evidence="4">The sequence shown here is derived from an EMBL/GenBank/DDBJ whole genome shotgun (WGS) entry which is preliminary data.</text>
</comment>
<dbReference type="InterPro" id="IPR000782">
    <property type="entry name" value="FAS1_domain"/>
</dbReference>
<dbReference type="EMBL" id="JANBVN010000087">
    <property type="protein sequence ID" value="KAJ9148209.1"/>
    <property type="molecule type" value="Genomic_DNA"/>
</dbReference>
<evidence type="ECO:0000256" key="1">
    <source>
        <dbReference type="SAM" id="MobiDB-lite"/>
    </source>
</evidence>
<accession>A0AA38S050</accession>
<proteinExistence type="predicted"/>
<evidence type="ECO:0000313" key="5">
    <source>
        <dbReference type="Proteomes" id="UP001174691"/>
    </source>
</evidence>
<feature type="region of interest" description="Disordered" evidence="1">
    <location>
        <begin position="376"/>
        <end position="402"/>
    </location>
</feature>
<gene>
    <name evidence="4" type="ORF">NKR19_g5964</name>
</gene>
<dbReference type="PANTHER" id="PTHR10900">
    <property type="entry name" value="PERIOSTIN-RELATED"/>
    <property type="match status" value="1"/>
</dbReference>
<feature type="signal peptide" evidence="2">
    <location>
        <begin position="1"/>
        <end position="30"/>
    </location>
</feature>
<sequence length="425" mass="44021">MRSIRAPSGRIFSFVRMAVVLLSLSPRSLAAGSPQDLGTVLDGIKELSTYKDLLKQYPDILLQLPNYAGITIVAPNNDAFANYNGFDPKNQSMVTNMLEYHILQGTVSTDAIPEGPTTFASTLLTDAAYTNVTGGQKVLINKQPGDVVVFTSGAGSRATLVDGDIAFNGGLIQIVDTLMVPPERLEPTTRVAYKDLTAFLAALYAADLVPTFADAANVTVFAPRNSAFQLLAGTLTNLSTDALARVLRYHIVPGQVLLSPQLTNGTNLTTACADAAGKPVLARVLRAGNNAYVDRSQIIQPDILIANGVIHMVDGVLNPDAPGVLPDPAVGTQPPVFPQTGATSTGSRVATPFVTALPCTVSCPVPTTSVNVTEQVTSTGSSASRSSSSSSVRTTTSSQGAAARQTGLVAVAGLLGVGIGLVGVA</sequence>
<organism evidence="4 5">
    <name type="scientific">Coniochaeta hoffmannii</name>
    <dbReference type="NCBI Taxonomy" id="91930"/>
    <lineage>
        <taxon>Eukaryota</taxon>
        <taxon>Fungi</taxon>
        <taxon>Dikarya</taxon>
        <taxon>Ascomycota</taxon>
        <taxon>Pezizomycotina</taxon>
        <taxon>Sordariomycetes</taxon>
        <taxon>Sordariomycetidae</taxon>
        <taxon>Coniochaetales</taxon>
        <taxon>Coniochaetaceae</taxon>
        <taxon>Coniochaeta</taxon>
    </lineage>
</organism>
<dbReference type="PANTHER" id="PTHR10900:SF77">
    <property type="entry name" value="FI19380P1"/>
    <property type="match status" value="1"/>
</dbReference>
<feature type="compositionally biased region" description="Low complexity" evidence="1">
    <location>
        <begin position="376"/>
        <end position="398"/>
    </location>
</feature>
<reference evidence="4" key="1">
    <citation type="submission" date="2022-07" db="EMBL/GenBank/DDBJ databases">
        <title>Fungi with potential for degradation of polypropylene.</title>
        <authorList>
            <person name="Gostincar C."/>
        </authorList>
    </citation>
    <scope>NUCLEOTIDE SEQUENCE</scope>
    <source>
        <strain evidence="4">EXF-13287</strain>
    </source>
</reference>
<feature type="domain" description="FAS1" evidence="3">
    <location>
        <begin position="183"/>
        <end position="317"/>
    </location>
</feature>
<dbReference type="SUPFAM" id="SSF82153">
    <property type="entry name" value="FAS1 domain"/>
    <property type="match status" value="2"/>
</dbReference>
<dbReference type="InterPro" id="IPR036378">
    <property type="entry name" value="FAS1_dom_sf"/>
</dbReference>
<name>A0AA38S050_9PEZI</name>
<dbReference type="GO" id="GO:0000329">
    <property type="term" value="C:fungal-type vacuole membrane"/>
    <property type="evidence" value="ECO:0007669"/>
    <property type="project" value="TreeGrafter"/>
</dbReference>
<dbReference type="AlphaFoldDB" id="A0AA38S050"/>
<dbReference type="InterPro" id="IPR050904">
    <property type="entry name" value="Adhesion/Biosynth-related"/>
</dbReference>
<dbReference type="SMART" id="SM00554">
    <property type="entry name" value="FAS1"/>
    <property type="match status" value="2"/>
</dbReference>
<protein>
    <submittedName>
        <fullName evidence="4">Fasciclin-domain-containing protein</fullName>
    </submittedName>
</protein>
<feature type="domain" description="FAS1" evidence="3">
    <location>
        <begin position="34"/>
        <end position="179"/>
    </location>
</feature>
<dbReference type="GO" id="GO:0016236">
    <property type="term" value="P:macroautophagy"/>
    <property type="evidence" value="ECO:0007669"/>
    <property type="project" value="TreeGrafter"/>
</dbReference>